<evidence type="ECO:0000313" key="1">
    <source>
        <dbReference type="EMBL" id="PAV23241.1"/>
    </source>
</evidence>
<protein>
    <submittedName>
        <fullName evidence="1">Uncharacterized protein</fullName>
    </submittedName>
</protein>
<gene>
    <name evidence="1" type="ORF">PNOK_0030900</name>
</gene>
<comment type="caution">
    <text evidence="1">The sequence shown here is derived from an EMBL/GenBank/DDBJ whole genome shotgun (WGS) entry which is preliminary data.</text>
</comment>
<dbReference type="InParanoid" id="A0A286UUI8"/>
<evidence type="ECO:0000313" key="2">
    <source>
        <dbReference type="Proteomes" id="UP000217199"/>
    </source>
</evidence>
<accession>A0A286UUI8</accession>
<keyword evidence="2" id="KW-1185">Reference proteome</keyword>
<name>A0A286UUI8_9AGAM</name>
<sequence length="95" mass="10700">MMHVNKKNGSLLLEVGGLLRRPEEQERFVAHVRELCLGIMSASIQLHEMALMLQVFAYCSVFYVPHLYDRFEPLLLTALCASALPIAGWPLVSSQ</sequence>
<organism evidence="1 2">
    <name type="scientific">Pyrrhoderma noxium</name>
    <dbReference type="NCBI Taxonomy" id="2282107"/>
    <lineage>
        <taxon>Eukaryota</taxon>
        <taxon>Fungi</taxon>
        <taxon>Dikarya</taxon>
        <taxon>Basidiomycota</taxon>
        <taxon>Agaricomycotina</taxon>
        <taxon>Agaricomycetes</taxon>
        <taxon>Hymenochaetales</taxon>
        <taxon>Hymenochaetaceae</taxon>
        <taxon>Pyrrhoderma</taxon>
    </lineage>
</organism>
<dbReference type="AlphaFoldDB" id="A0A286UUI8"/>
<dbReference type="EMBL" id="NBII01000001">
    <property type="protein sequence ID" value="PAV23241.1"/>
    <property type="molecule type" value="Genomic_DNA"/>
</dbReference>
<proteinExistence type="predicted"/>
<reference evidence="1 2" key="1">
    <citation type="journal article" date="2017" name="Mol. Ecol.">
        <title>Comparative and population genomic landscape of Phellinus noxius: A hypervariable fungus causing root rot in trees.</title>
        <authorList>
            <person name="Chung C.L."/>
            <person name="Lee T.J."/>
            <person name="Akiba M."/>
            <person name="Lee H.H."/>
            <person name="Kuo T.H."/>
            <person name="Liu D."/>
            <person name="Ke H.M."/>
            <person name="Yokoi T."/>
            <person name="Roa M.B."/>
            <person name="Lu M.J."/>
            <person name="Chang Y.Y."/>
            <person name="Ann P.J."/>
            <person name="Tsai J.N."/>
            <person name="Chen C.Y."/>
            <person name="Tzean S.S."/>
            <person name="Ota Y."/>
            <person name="Hattori T."/>
            <person name="Sahashi N."/>
            <person name="Liou R.F."/>
            <person name="Kikuchi T."/>
            <person name="Tsai I.J."/>
        </authorList>
    </citation>
    <scope>NUCLEOTIDE SEQUENCE [LARGE SCALE GENOMIC DNA]</scope>
    <source>
        <strain evidence="1 2">FFPRI411160</strain>
    </source>
</reference>
<dbReference type="Proteomes" id="UP000217199">
    <property type="component" value="Unassembled WGS sequence"/>
</dbReference>